<evidence type="ECO:0008006" key="4">
    <source>
        <dbReference type="Google" id="ProtNLM"/>
    </source>
</evidence>
<evidence type="ECO:0000313" key="2">
    <source>
        <dbReference type="EMBL" id="KIT17537.1"/>
    </source>
</evidence>
<feature type="transmembrane region" description="Helical" evidence="1">
    <location>
        <begin position="37"/>
        <end position="59"/>
    </location>
</feature>
<dbReference type="STRING" id="935700.jaqu_07260"/>
<evidence type="ECO:0000313" key="3">
    <source>
        <dbReference type="Proteomes" id="UP000032232"/>
    </source>
</evidence>
<dbReference type="OrthoDB" id="7362327at2"/>
<proteinExistence type="predicted"/>
<dbReference type="EMBL" id="JYFE01000017">
    <property type="protein sequence ID" value="KIT17537.1"/>
    <property type="molecule type" value="Genomic_DNA"/>
</dbReference>
<dbReference type="PATRIC" id="fig|935700.4.peg.765"/>
<accession>A0A0D1CRV1</accession>
<organism evidence="2 3">
    <name type="scientific">Jannaschia aquimarina</name>
    <dbReference type="NCBI Taxonomy" id="935700"/>
    <lineage>
        <taxon>Bacteria</taxon>
        <taxon>Pseudomonadati</taxon>
        <taxon>Pseudomonadota</taxon>
        <taxon>Alphaproteobacteria</taxon>
        <taxon>Rhodobacterales</taxon>
        <taxon>Roseobacteraceae</taxon>
        <taxon>Jannaschia</taxon>
    </lineage>
</organism>
<evidence type="ECO:0000256" key="1">
    <source>
        <dbReference type="SAM" id="Phobius"/>
    </source>
</evidence>
<dbReference type="Proteomes" id="UP000032232">
    <property type="component" value="Unassembled WGS sequence"/>
</dbReference>
<keyword evidence="1" id="KW-0472">Membrane</keyword>
<keyword evidence="3" id="KW-1185">Reference proteome</keyword>
<feature type="transmembrane region" description="Helical" evidence="1">
    <location>
        <begin position="12"/>
        <end position="31"/>
    </location>
</feature>
<protein>
    <recommendedName>
        <fullName evidence="4">DUF3329 domain-containing protein</fullName>
    </recommendedName>
</protein>
<reference evidence="2 3" key="1">
    <citation type="submission" date="2015-02" db="EMBL/GenBank/DDBJ databases">
        <title>Genome Sequence of Jannaschia aquimarina DSM28248, a member of the Roseobacter clade.</title>
        <authorList>
            <person name="Voget S."/>
            <person name="Daniel R."/>
        </authorList>
    </citation>
    <scope>NUCLEOTIDE SEQUENCE [LARGE SCALE GENOMIC DNA]</scope>
    <source>
        <strain evidence="2 3">GSW-M26</strain>
    </source>
</reference>
<dbReference type="AlphaFoldDB" id="A0A0D1CRV1"/>
<gene>
    <name evidence="2" type="ORF">jaqu_07260</name>
</gene>
<comment type="caution">
    <text evidence="2">The sequence shown here is derived from an EMBL/GenBank/DDBJ whole genome shotgun (WGS) entry which is preliminary data.</text>
</comment>
<name>A0A0D1CRV1_9RHOB</name>
<keyword evidence="1" id="KW-1133">Transmembrane helix</keyword>
<keyword evidence="1" id="KW-0812">Transmembrane</keyword>
<sequence length="65" mass="7490">MRGAFDLRHPMFRPLWARVLASAAVLGWAALEASRGAWFWAALFGAAGFWMVWCFFVTFRAEDYE</sequence>